<sequence>MRFVLSEEQRLFAGSLDKLLDQADTPSAIRAWSAGDHVPGRRVWTALAGAGVFALAVPEEHDGVGLLPVELVTALHELGRHAVPGPLVETVAAAALLTAVGDTAWLPRIAAGEALVSLATPDTLYALDADVADLVLLVRDGELHEAEPGRALRPSIDPSRRLFEVAPSRRLGKADATALDLAVLACAAQHLGLGRRLLDVSVDYAKTRNQFGHPIGEYQAVKHQLADALIGLEFARPLVHAAALAHGTADFRRDTSAAKIAAAESAYATAKTALQVHGAIGYTAEYDPSLWIRKARALHAAWSSPSAHRTRLMASLEGSPPPA</sequence>
<dbReference type="PANTHER" id="PTHR43884">
    <property type="entry name" value="ACYL-COA DEHYDROGENASE"/>
    <property type="match status" value="1"/>
</dbReference>
<evidence type="ECO:0000256" key="2">
    <source>
        <dbReference type="ARBA" id="ARBA00009347"/>
    </source>
</evidence>
<evidence type="ECO:0000259" key="6">
    <source>
        <dbReference type="Pfam" id="PF00441"/>
    </source>
</evidence>
<dbReference type="GO" id="GO:0003995">
    <property type="term" value="F:acyl-CoA dehydrogenase activity"/>
    <property type="evidence" value="ECO:0007669"/>
    <property type="project" value="TreeGrafter"/>
</dbReference>
<comment type="similarity">
    <text evidence="2">Belongs to the acyl-CoA dehydrogenase family.</text>
</comment>
<dbReference type="InterPro" id="IPR036250">
    <property type="entry name" value="AcylCo_DH-like_C"/>
</dbReference>
<dbReference type="InterPro" id="IPR037069">
    <property type="entry name" value="AcylCoA_DH/ox_N_sf"/>
</dbReference>
<keyword evidence="3" id="KW-0285">Flavoprotein</keyword>
<name>A0A3M2MBF2_9ACTN</name>
<evidence type="ECO:0000256" key="1">
    <source>
        <dbReference type="ARBA" id="ARBA00001974"/>
    </source>
</evidence>
<dbReference type="Proteomes" id="UP000282674">
    <property type="component" value="Unassembled WGS sequence"/>
</dbReference>
<comment type="cofactor">
    <cofactor evidence="1">
        <name>FAD</name>
        <dbReference type="ChEBI" id="CHEBI:57692"/>
    </cofactor>
</comment>
<gene>
    <name evidence="8" type="ORF">EBO15_07125</name>
</gene>
<feature type="domain" description="Acyl-CoA dehydrogenase/oxidase C-terminal" evidence="6">
    <location>
        <begin position="178"/>
        <end position="298"/>
    </location>
</feature>
<dbReference type="Pfam" id="PF02771">
    <property type="entry name" value="Acyl-CoA_dh_N"/>
    <property type="match status" value="1"/>
</dbReference>
<evidence type="ECO:0000256" key="5">
    <source>
        <dbReference type="ARBA" id="ARBA00023002"/>
    </source>
</evidence>
<dbReference type="GO" id="GO:0050660">
    <property type="term" value="F:flavin adenine dinucleotide binding"/>
    <property type="evidence" value="ECO:0007669"/>
    <property type="project" value="InterPro"/>
</dbReference>
<accession>A0A3M2MBF2</accession>
<dbReference type="RefSeq" id="WP_122193510.1">
    <property type="nucleotide sequence ID" value="NZ_JBHSKC010000005.1"/>
</dbReference>
<dbReference type="Gene3D" id="1.10.540.10">
    <property type="entry name" value="Acyl-CoA dehydrogenase/oxidase, N-terminal domain"/>
    <property type="match status" value="1"/>
</dbReference>
<evidence type="ECO:0000256" key="3">
    <source>
        <dbReference type="ARBA" id="ARBA00022630"/>
    </source>
</evidence>
<dbReference type="OrthoDB" id="4607453at2"/>
<dbReference type="SUPFAM" id="SSF47203">
    <property type="entry name" value="Acyl-CoA dehydrogenase C-terminal domain-like"/>
    <property type="match status" value="1"/>
</dbReference>
<proteinExistence type="inferred from homology"/>
<keyword evidence="4" id="KW-0274">FAD</keyword>
<evidence type="ECO:0000259" key="7">
    <source>
        <dbReference type="Pfam" id="PF02771"/>
    </source>
</evidence>
<reference evidence="8 9" key="1">
    <citation type="submission" date="2018-10" db="EMBL/GenBank/DDBJ databases">
        <title>Isolation from soil.</title>
        <authorList>
            <person name="Hu J."/>
        </authorList>
    </citation>
    <scope>NUCLEOTIDE SEQUENCE [LARGE SCALE GENOMIC DNA]</scope>
    <source>
        <strain evidence="8 9">NEAU-Ht49</strain>
    </source>
</reference>
<comment type="caution">
    <text evidence="8">The sequence shown here is derived from an EMBL/GenBank/DDBJ whole genome shotgun (WGS) entry which is preliminary data.</text>
</comment>
<organism evidence="8 9">
    <name type="scientific">Actinomadura harenae</name>
    <dbReference type="NCBI Taxonomy" id="2483351"/>
    <lineage>
        <taxon>Bacteria</taxon>
        <taxon>Bacillati</taxon>
        <taxon>Actinomycetota</taxon>
        <taxon>Actinomycetes</taxon>
        <taxon>Streptosporangiales</taxon>
        <taxon>Thermomonosporaceae</taxon>
        <taxon>Actinomadura</taxon>
    </lineage>
</organism>
<dbReference type="InterPro" id="IPR009075">
    <property type="entry name" value="AcylCo_DH/oxidase_C"/>
</dbReference>
<dbReference type="Pfam" id="PF00441">
    <property type="entry name" value="Acyl-CoA_dh_1"/>
    <property type="match status" value="1"/>
</dbReference>
<evidence type="ECO:0000313" key="8">
    <source>
        <dbReference type="EMBL" id="RMI46330.1"/>
    </source>
</evidence>
<dbReference type="SUPFAM" id="SSF56645">
    <property type="entry name" value="Acyl-CoA dehydrogenase NM domain-like"/>
    <property type="match status" value="1"/>
</dbReference>
<dbReference type="PANTHER" id="PTHR43884:SF20">
    <property type="entry name" value="ACYL-COA DEHYDROGENASE FADE28"/>
    <property type="match status" value="1"/>
</dbReference>
<feature type="domain" description="Acyl-CoA dehydrogenase/oxidase N-terminal" evidence="7">
    <location>
        <begin position="6"/>
        <end position="113"/>
    </location>
</feature>
<evidence type="ECO:0000256" key="4">
    <source>
        <dbReference type="ARBA" id="ARBA00022827"/>
    </source>
</evidence>
<keyword evidence="5" id="KW-0560">Oxidoreductase</keyword>
<dbReference type="Gene3D" id="1.20.140.10">
    <property type="entry name" value="Butyryl-CoA Dehydrogenase, subunit A, domain 3"/>
    <property type="match status" value="1"/>
</dbReference>
<dbReference type="EMBL" id="RFFG01000009">
    <property type="protein sequence ID" value="RMI46330.1"/>
    <property type="molecule type" value="Genomic_DNA"/>
</dbReference>
<keyword evidence="9" id="KW-1185">Reference proteome</keyword>
<dbReference type="InterPro" id="IPR013786">
    <property type="entry name" value="AcylCoA_DH/ox_N"/>
</dbReference>
<protein>
    <submittedName>
        <fullName evidence="8">Acyl-CoA dehydrogenase</fullName>
    </submittedName>
</protein>
<dbReference type="InterPro" id="IPR009100">
    <property type="entry name" value="AcylCoA_DH/oxidase_NM_dom_sf"/>
</dbReference>
<dbReference type="AlphaFoldDB" id="A0A3M2MBF2"/>
<evidence type="ECO:0000313" key="9">
    <source>
        <dbReference type="Proteomes" id="UP000282674"/>
    </source>
</evidence>